<organism evidence="1 2">
    <name type="scientific">Ktedonobacter racemifer DSM 44963</name>
    <dbReference type="NCBI Taxonomy" id="485913"/>
    <lineage>
        <taxon>Bacteria</taxon>
        <taxon>Bacillati</taxon>
        <taxon>Chloroflexota</taxon>
        <taxon>Ktedonobacteria</taxon>
        <taxon>Ktedonobacterales</taxon>
        <taxon>Ktedonobacteraceae</taxon>
        <taxon>Ktedonobacter</taxon>
    </lineage>
</organism>
<evidence type="ECO:0000313" key="1">
    <source>
        <dbReference type="EMBL" id="EFH83067.1"/>
    </source>
</evidence>
<dbReference type="STRING" id="485913.Krac_3982"/>
<proteinExistence type="predicted"/>
<accession>D6U447</accession>
<protein>
    <submittedName>
        <fullName evidence="1">Uncharacterized protein</fullName>
    </submittedName>
</protein>
<dbReference type="EMBL" id="ADVG01000004">
    <property type="protein sequence ID" value="EFH83067.1"/>
    <property type="molecule type" value="Genomic_DNA"/>
</dbReference>
<keyword evidence="2" id="KW-1185">Reference proteome</keyword>
<comment type="caution">
    <text evidence="1">The sequence shown here is derived from an EMBL/GenBank/DDBJ whole genome shotgun (WGS) entry which is preliminary data.</text>
</comment>
<evidence type="ECO:0000313" key="2">
    <source>
        <dbReference type="Proteomes" id="UP000004508"/>
    </source>
</evidence>
<name>D6U447_KTERA</name>
<dbReference type="InParanoid" id="D6U447"/>
<dbReference type="Proteomes" id="UP000004508">
    <property type="component" value="Unassembled WGS sequence"/>
</dbReference>
<sequence length="45" mass="5058">MQYVKIGTTDLDGVWQAFVPGTAIWNRKKRLFASGQLLYILASSL</sequence>
<gene>
    <name evidence="1" type="ORF">Krac_3982</name>
</gene>
<reference evidence="1 2" key="1">
    <citation type="journal article" date="2011" name="Stand. Genomic Sci.">
        <title>Non-contiguous finished genome sequence and contextual data of the filamentous soil bacterium Ktedonobacter racemifer type strain (SOSP1-21).</title>
        <authorList>
            <person name="Chang Y.J."/>
            <person name="Land M."/>
            <person name="Hauser L."/>
            <person name="Chertkov O."/>
            <person name="Del Rio T.G."/>
            <person name="Nolan M."/>
            <person name="Copeland A."/>
            <person name="Tice H."/>
            <person name="Cheng J.F."/>
            <person name="Lucas S."/>
            <person name="Han C."/>
            <person name="Goodwin L."/>
            <person name="Pitluck S."/>
            <person name="Ivanova N."/>
            <person name="Ovchinikova G."/>
            <person name="Pati A."/>
            <person name="Chen A."/>
            <person name="Palaniappan K."/>
            <person name="Mavromatis K."/>
            <person name="Liolios K."/>
            <person name="Brettin T."/>
            <person name="Fiebig A."/>
            <person name="Rohde M."/>
            <person name="Abt B."/>
            <person name="Goker M."/>
            <person name="Detter J.C."/>
            <person name="Woyke T."/>
            <person name="Bristow J."/>
            <person name="Eisen J.A."/>
            <person name="Markowitz V."/>
            <person name="Hugenholtz P."/>
            <person name="Kyrpides N.C."/>
            <person name="Klenk H.P."/>
            <person name="Lapidus A."/>
        </authorList>
    </citation>
    <scope>NUCLEOTIDE SEQUENCE [LARGE SCALE GENOMIC DNA]</scope>
    <source>
        <strain evidence="2">DSM 44963</strain>
    </source>
</reference>
<dbReference type="AlphaFoldDB" id="D6U447"/>